<gene>
    <name evidence="9" type="ORF">NAEGRDRAFT_67440</name>
</gene>
<keyword evidence="5 6" id="KW-0539">Nucleus</keyword>
<evidence type="ECO:0000256" key="7">
    <source>
        <dbReference type="SAM" id="Coils"/>
    </source>
</evidence>
<comment type="subcellular location">
    <subcellularLocation>
        <location evidence="1 6">Nucleus</location>
        <location evidence="1 6">Nucleolus</location>
    </subcellularLocation>
</comment>
<dbReference type="VEuPathDB" id="AmoebaDB:NAEGRDRAFT_67440"/>
<dbReference type="OrthoDB" id="448446at2759"/>
<feature type="region of interest" description="Disordered" evidence="8">
    <location>
        <begin position="1"/>
        <end position="186"/>
    </location>
</feature>
<keyword evidence="10" id="KW-1185">Reference proteome</keyword>
<proteinExistence type="inferred from homology"/>
<name>D2VEY7_NAEGR</name>
<comment type="similarity">
    <text evidence="2 6">Belongs to the RRP36 family.</text>
</comment>
<feature type="compositionally biased region" description="Polar residues" evidence="8">
    <location>
        <begin position="176"/>
        <end position="186"/>
    </location>
</feature>
<evidence type="ECO:0000313" key="10">
    <source>
        <dbReference type="Proteomes" id="UP000006671"/>
    </source>
</evidence>
<feature type="compositionally biased region" description="Acidic residues" evidence="8">
    <location>
        <begin position="12"/>
        <end position="72"/>
    </location>
</feature>
<feature type="coiled-coil region" evidence="7">
    <location>
        <begin position="195"/>
        <end position="246"/>
    </location>
</feature>
<feature type="compositionally biased region" description="Basic and acidic residues" evidence="8">
    <location>
        <begin position="126"/>
        <end position="146"/>
    </location>
</feature>
<sequence>MFLKRKQTAPQYDDDEVENQYDDAEQEPIDEEDELNDDELNALYEEEQQADNSEQQEQDEDEEMEDDEEEDKESSSEDEKTLSFAERLALSNMKPKSNFKTNDKHLQQQNRHRNGKHHTPTKKKVEKGEKTVIERKNKNAPKEVSSKLKPKSIPDIAKRLGYVKKKSRDPRFDPTASDTDPSSFKQFSGHYKHVFDQLKDEIDENRERLRDKSLTYEDRNEIQREISRLQTRNKKFETQKAVAEVKDSFYKREKKLISEKGKQAYFLKDSDVKKILKERKVEGIKKSGKMNKFIKKTKRKDKSRVASLMPTKRRE</sequence>
<dbReference type="OMA" id="ERKEMPW"/>
<evidence type="ECO:0000313" key="9">
    <source>
        <dbReference type="EMBL" id="EFC44684.1"/>
    </source>
</evidence>
<dbReference type="KEGG" id="ngr:NAEGRDRAFT_67440"/>
<accession>D2VEY7</accession>
<keyword evidence="3 6" id="KW-0690">Ribosome biogenesis</keyword>
<comment type="function">
    <text evidence="6">Component of the 90S pre-ribosome involved in the maturation of rRNAs. Required for early cleavages of the pre-RNAs in the 40S ribosomal subunit maturation pathway.</text>
</comment>
<dbReference type="GO" id="GO:0000462">
    <property type="term" value="P:maturation of SSU-rRNA from tricistronic rRNA transcript (SSU-rRNA, 5.8S rRNA, LSU-rRNA)"/>
    <property type="evidence" value="ECO:0007669"/>
    <property type="project" value="TreeGrafter"/>
</dbReference>
<evidence type="ECO:0000256" key="8">
    <source>
        <dbReference type="SAM" id="MobiDB-lite"/>
    </source>
</evidence>
<feature type="compositionally biased region" description="Basic residues" evidence="8">
    <location>
        <begin position="110"/>
        <end position="125"/>
    </location>
</feature>
<dbReference type="InParanoid" id="D2VEY7"/>
<evidence type="ECO:0000256" key="2">
    <source>
        <dbReference type="ARBA" id="ARBA00009418"/>
    </source>
</evidence>
<dbReference type="PANTHER" id="PTHR21738">
    <property type="entry name" value="RIBOSOMAL RNA PROCESSING PROTEIN 36 HOMOLOG"/>
    <property type="match status" value="1"/>
</dbReference>
<dbReference type="AlphaFoldDB" id="D2VEY7"/>
<evidence type="ECO:0000256" key="3">
    <source>
        <dbReference type="ARBA" id="ARBA00022517"/>
    </source>
</evidence>
<dbReference type="GO" id="GO:0005730">
    <property type="term" value="C:nucleolus"/>
    <property type="evidence" value="ECO:0007669"/>
    <property type="project" value="UniProtKB-SubCell"/>
</dbReference>
<dbReference type="PANTHER" id="PTHR21738:SF0">
    <property type="entry name" value="RIBOSOMAL RNA PROCESSING PROTEIN 36 HOMOLOG"/>
    <property type="match status" value="1"/>
</dbReference>
<dbReference type="Proteomes" id="UP000006671">
    <property type="component" value="Unassembled WGS sequence"/>
</dbReference>
<dbReference type="EMBL" id="GG738867">
    <property type="protein sequence ID" value="EFC44684.1"/>
    <property type="molecule type" value="Genomic_DNA"/>
</dbReference>
<feature type="compositionally biased region" description="Basic residues" evidence="8">
    <location>
        <begin position="287"/>
        <end position="302"/>
    </location>
</feature>
<keyword evidence="6" id="KW-0687">Ribonucleoprotein</keyword>
<evidence type="ECO:0000256" key="4">
    <source>
        <dbReference type="ARBA" id="ARBA00022552"/>
    </source>
</evidence>
<evidence type="ECO:0000256" key="6">
    <source>
        <dbReference type="RuleBase" id="RU368027"/>
    </source>
</evidence>
<keyword evidence="7" id="KW-0175">Coiled coil</keyword>
<dbReference type="GeneID" id="8856895"/>
<keyword evidence="4 6" id="KW-0698">rRNA processing</keyword>
<evidence type="ECO:0000256" key="5">
    <source>
        <dbReference type="ARBA" id="ARBA00023242"/>
    </source>
</evidence>
<dbReference type="FunCoup" id="D2VEY7">
    <property type="interactions" value="264"/>
</dbReference>
<reference evidence="9 10" key="1">
    <citation type="journal article" date="2010" name="Cell">
        <title>The genome of Naegleria gruberi illuminates early eukaryotic versatility.</title>
        <authorList>
            <person name="Fritz-Laylin L.K."/>
            <person name="Prochnik S.E."/>
            <person name="Ginger M.L."/>
            <person name="Dacks J.B."/>
            <person name="Carpenter M.L."/>
            <person name="Field M.C."/>
            <person name="Kuo A."/>
            <person name="Paredez A."/>
            <person name="Chapman J."/>
            <person name="Pham J."/>
            <person name="Shu S."/>
            <person name="Neupane R."/>
            <person name="Cipriano M."/>
            <person name="Mancuso J."/>
            <person name="Tu H."/>
            <person name="Salamov A."/>
            <person name="Lindquist E."/>
            <person name="Shapiro H."/>
            <person name="Lucas S."/>
            <person name="Grigoriev I.V."/>
            <person name="Cande W.Z."/>
            <person name="Fulton C."/>
            <person name="Rokhsar D.S."/>
            <person name="Dawson S.C."/>
        </authorList>
    </citation>
    <scope>NUCLEOTIDE SEQUENCE [LARGE SCALE GENOMIC DNA]</scope>
    <source>
        <strain evidence="9 10">NEG-M</strain>
    </source>
</reference>
<dbReference type="STRING" id="5762.D2VEY7"/>
<comment type="subunit">
    <text evidence="6">Associates with 90S and pre-40S pre-ribosomal particles.</text>
</comment>
<feature type="region of interest" description="Disordered" evidence="8">
    <location>
        <begin position="287"/>
        <end position="315"/>
    </location>
</feature>
<evidence type="ECO:0000256" key="1">
    <source>
        <dbReference type="ARBA" id="ARBA00004604"/>
    </source>
</evidence>
<protein>
    <recommendedName>
        <fullName evidence="6">rRNA biogenesis protein RRP36</fullName>
    </recommendedName>
</protein>
<dbReference type="InterPro" id="IPR009292">
    <property type="entry name" value="RRP36"/>
</dbReference>
<dbReference type="RefSeq" id="XP_002677428.1">
    <property type="nucleotide sequence ID" value="XM_002677382.1"/>
</dbReference>
<dbReference type="Pfam" id="PF06102">
    <property type="entry name" value="RRP36"/>
    <property type="match status" value="1"/>
</dbReference>
<dbReference type="GO" id="GO:0030686">
    <property type="term" value="C:90S preribosome"/>
    <property type="evidence" value="ECO:0007669"/>
    <property type="project" value="TreeGrafter"/>
</dbReference>
<organism evidence="10">
    <name type="scientific">Naegleria gruberi</name>
    <name type="common">Amoeba</name>
    <dbReference type="NCBI Taxonomy" id="5762"/>
    <lineage>
        <taxon>Eukaryota</taxon>
        <taxon>Discoba</taxon>
        <taxon>Heterolobosea</taxon>
        <taxon>Tetramitia</taxon>
        <taxon>Eutetramitia</taxon>
        <taxon>Vahlkampfiidae</taxon>
        <taxon>Naegleria</taxon>
    </lineage>
</organism>